<evidence type="ECO:0000313" key="2">
    <source>
        <dbReference type="Proteomes" id="UP000006322"/>
    </source>
</evidence>
<keyword evidence="2" id="KW-1185">Reference proteome</keyword>
<evidence type="ECO:0000313" key="1">
    <source>
        <dbReference type="EMBL" id="GAC35239.1"/>
    </source>
</evidence>
<sequence>MLFTGTGCGSLTVQKGRAKATVEKPATKPCGIENIDKCNGTS</sequence>
<reference evidence="2" key="1">
    <citation type="journal article" date="2014" name="Environ. Microbiol.">
        <title>Comparative genomics of the marine bacterial genus Glaciecola reveals the high degree of genomic diversity and genomic characteristic for cold adaptation.</title>
        <authorList>
            <person name="Qin Q.L."/>
            <person name="Xie B.B."/>
            <person name="Yu Y."/>
            <person name="Shu Y.L."/>
            <person name="Rong J.C."/>
            <person name="Zhang Y.J."/>
            <person name="Zhao D.L."/>
            <person name="Chen X.L."/>
            <person name="Zhang X.Y."/>
            <person name="Chen B."/>
            <person name="Zhou B.C."/>
            <person name="Zhang Y.Z."/>
        </authorList>
    </citation>
    <scope>NUCLEOTIDE SEQUENCE [LARGE SCALE GENOMIC DNA]</scope>
    <source>
        <strain evidence="2">LMG 21857</strain>
    </source>
</reference>
<organism evidence="1 2">
    <name type="scientific">Paraglaciecola polaris LMG 21857</name>
    <dbReference type="NCBI Taxonomy" id="1129793"/>
    <lineage>
        <taxon>Bacteria</taxon>
        <taxon>Pseudomonadati</taxon>
        <taxon>Pseudomonadota</taxon>
        <taxon>Gammaproteobacteria</taxon>
        <taxon>Alteromonadales</taxon>
        <taxon>Alteromonadaceae</taxon>
        <taxon>Paraglaciecola</taxon>
    </lineage>
</organism>
<dbReference type="EMBL" id="BAER01000127">
    <property type="protein sequence ID" value="GAC35239.1"/>
    <property type="molecule type" value="Genomic_DNA"/>
</dbReference>
<name>K6YR86_9ALTE</name>
<protein>
    <submittedName>
        <fullName evidence="1">Uncharacterized protein</fullName>
    </submittedName>
</protein>
<accession>K6YR86</accession>
<gene>
    <name evidence="1" type="ORF">GPLA_4360</name>
</gene>
<dbReference type="Proteomes" id="UP000006322">
    <property type="component" value="Unassembled WGS sequence"/>
</dbReference>
<dbReference type="AlphaFoldDB" id="K6YR86"/>
<comment type="caution">
    <text evidence="1">The sequence shown here is derived from an EMBL/GenBank/DDBJ whole genome shotgun (WGS) entry which is preliminary data.</text>
</comment>
<proteinExistence type="predicted"/>